<accession>A0A7H2BLM1</accession>
<dbReference type="Pfam" id="PF13361">
    <property type="entry name" value="UvrD_C"/>
    <property type="match status" value="2"/>
</dbReference>
<dbReference type="InterPro" id="IPR013986">
    <property type="entry name" value="DExx_box_DNA_helicase_dom_sf"/>
</dbReference>
<evidence type="ECO:0000256" key="3">
    <source>
        <dbReference type="ARBA" id="ARBA00022801"/>
    </source>
</evidence>
<keyword evidence="2 10" id="KW-0547">Nucleotide-binding</keyword>
<evidence type="ECO:0000256" key="9">
    <source>
        <dbReference type="ARBA" id="ARBA00048988"/>
    </source>
</evidence>
<keyword evidence="3 10" id="KW-0378">Hydrolase</keyword>
<dbReference type="InterPro" id="IPR000212">
    <property type="entry name" value="DNA_helicase_UvrD/REP"/>
</dbReference>
<dbReference type="FunFam" id="3.40.50.300:FF:001181">
    <property type="entry name" value="DNA helicase"/>
    <property type="match status" value="1"/>
</dbReference>
<dbReference type="SUPFAM" id="SSF52540">
    <property type="entry name" value="P-loop containing nucleoside triphosphate hydrolases"/>
    <property type="match status" value="1"/>
</dbReference>
<evidence type="ECO:0000256" key="7">
    <source>
        <dbReference type="ARBA" id="ARBA00034617"/>
    </source>
</evidence>
<feature type="domain" description="UvrD-like helicase C-terminal" evidence="13">
    <location>
        <begin position="311"/>
        <end position="539"/>
    </location>
</feature>
<evidence type="ECO:0000256" key="4">
    <source>
        <dbReference type="ARBA" id="ARBA00022806"/>
    </source>
</evidence>
<evidence type="ECO:0000256" key="8">
    <source>
        <dbReference type="ARBA" id="ARBA00034808"/>
    </source>
</evidence>
<reference evidence="14 15" key="1">
    <citation type="submission" date="2020-09" db="EMBL/GenBank/DDBJ databases">
        <title>Investigation of environmental microbe.</title>
        <authorList>
            <person name="Ou Y."/>
            <person name="Kang Q."/>
        </authorList>
    </citation>
    <scope>NUCLEOTIDE SEQUENCE [LARGE SCALE GENOMIC DNA]</scope>
    <source>
        <strain evidence="14 15">KJZ-9</strain>
    </source>
</reference>
<dbReference type="RefSeq" id="WP_190618147.1">
    <property type="nucleotide sequence ID" value="NZ_CP061538.1"/>
</dbReference>
<keyword evidence="6" id="KW-0413">Isomerase</keyword>
<evidence type="ECO:0000256" key="1">
    <source>
        <dbReference type="ARBA" id="ARBA00009922"/>
    </source>
</evidence>
<keyword evidence="5 10" id="KW-0067">ATP-binding</keyword>
<dbReference type="PROSITE" id="PS51217">
    <property type="entry name" value="UVRD_HELICASE_CTER"/>
    <property type="match status" value="1"/>
</dbReference>
<feature type="binding site" evidence="10">
    <location>
        <begin position="51"/>
        <end position="58"/>
    </location>
    <ligand>
        <name>ATP</name>
        <dbReference type="ChEBI" id="CHEBI:30616"/>
    </ligand>
</feature>
<dbReference type="GO" id="GO:0003677">
    <property type="term" value="F:DNA binding"/>
    <property type="evidence" value="ECO:0007669"/>
    <property type="project" value="InterPro"/>
</dbReference>
<proteinExistence type="inferred from homology"/>
<dbReference type="PANTHER" id="PTHR11070">
    <property type="entry name" value="UVRD / RECB / PCRA DNA HELICASE FAMILY MEMBER"/>
    <property type="match status" value="1"/>
</dbReference>
<comment type="catalytic activity">
    <reaction evidence="9">
        <text>ATP + H2O = ADP + phosphate + H(+)</text>
        <dbReference type="Rhea" id="RHEA:13065"/>
        <dbReference type="ChEBI" id="CHEBI:15377"/>
        <dbReference type="ChEBI" id="CHEBI:15378"/>
        <dbReference type="ChEBI" id="CHEBI:30616"/>
        <dbReference type="ChEBI" id="CHEBI:43474"/>
        <dbReference type="ChEBI" id="CHEBI:456216"/>
        <dbReference type="EC" id="5.6.2.4"/>
    </reaction>
</comment>
<comment type="similarity">
    <text evidence="1">Belongs to the helicase family. UvrD subfamily.</text>
</comment>
<evidence type="ECO:0000256" key="10">
    <source>
        <dbReference type="PROSITE-ProRule" id="PRU00560"/>
    </source>
</evidence>
<dbReference type="Gene3D" id="3.40.50.300">
    <property type="entry name" value="P-loop containing nucleotide triphosphate hydrolases"/>
    <property type="match status" value="3"/>
</dbReference>
<dbReference type="Proteomes" id="UP000516421">
    <property type="component" value="Chromosome"/>
</dbReference>
<feature type="region of interest" description="Disordered" evidence="11">
    <location>
        <begin position="1"/>
        <end position="27"/>
    </location>
</feature>
<keyword evidence="4 10" id="KW-0347">Helicase</keyword>
<evidence type="ECO:0000256" key="6">
    <source>
        <dbReference type="ARBA" id="ARBA00023235"/>
    </source>
</evidence>
<dbReference type="GO" id="GO:0005524">
    <property type="term" value="F:ATP binding"/>
    <property type="evidence" value="ECO:0007669"/>
    <property type="project" value="UniProtKB-UniRule"/>
</dbReference>
<dbReference type="Gene3D" id="1.10.10.160">
    <property type="match status" value="1"/>
</dbReference>
<dbReference type="GO" id="GO:0043138">
    <property type="term" value="F:3'-5' DNA helicase activity"/>
    <property type="evidence" value="ECO:0007669"/>
    <property type="project" value="UniProtKB-EC"/>
</dbReference>
<dbReference type="GO" id="GO:0000725">
    <property type="term" value="P:recombinational repair"/>
    <property type="evidence" value="ECO:0007669"/>
    <property type="project" value="TreeGrafter"/>
</dbReference>
<dbReference type="GO" id="GO:0016787">
    <property type="term" value="F:hydrolase activity"/>
    <property type="evidence" value="ECO:0007669"/>
    <property type="project" value="UniProtKB-UniRule"/>
</dbReference>
<dbReference type="EMBL" id="CP061538">
    <property type="protein sequence ID" value="QNV40567.1"/>
    <property type="molecule type" value="Genomic_DNA"/>
</dbReference>
<dbReference type="GO" id="GO:0005829">
    <property type="term" value="C:cytosol"/>
    <property type="evidence" value="ECO:0007669"/>
    <property type="project" value="TreeGrafter"/>
</dbReference>
<evidence type="ECO:0000256" key="2">
    <source>
        <dbReference type="ARBA" id="ARBA00022741"/>
    </source>
</evidence>
<evidence type="ECO:0000259" key="12">
    <source>
        <dbReference type="PROSITE" id="PS51198"/>
    </source>
</evidence>
<evidence type="ECO:0000313" key="15">
    <source>
        <dbReference type="Proteomes" id="UP000516421"/>
    </source>
</evidence>
<dbReference type="AlphaFoldDB" id="A0A7H2BLM1"/>
<dbReference type="PANTHER" id="PTHR11070:SF69">
    <property type="entry name" value="ATP-DEPENDENT DNA HELICASE UVRD2"/>
    <property type="match status" value="1"/>
</dbReference>
<dbReference type="EC" id="5.6.2.4" evidence="8"/>
<keyword evidence="15" id="KW-1185">Reference proteome</keyword>
<dbReference type="CDD" id="cd18807">
    <property type="entry name" value="SF1_C_UvrD"/>
    <property type="match status" value="1"/>
</dbReference>
<dbReference type="KEGG" id="rama:IDM48_03950"/>
<organism evidence="14 15">
    <name type="scientific">Rothia amarae</name>
    <dbReference type="NCBI Taxonomy" id="169480"/>
    <lineage>
        <taxon>Bacteria</taxon>
        <taxon>Bacillati</taxon>
        <taxon>Actinomycetota</taxon>
        <taxon>Actinomycetes</taxon>
        <taxon>Micrococcales</taxon>
        <taxon>Micrococcaceae</taxon>
        <taxon>Rothia</taxon>
    </lineage>
</organism>
<evidence type="ECO:0000256" key="5">
    <source>
        <dbReference type="ARBA" id="ARBA00022840"/>
    </source>
</evidence>
<feature type="domain" description="UvrD-like helicase ATP-binding" evidence="12">
    <location>
        <begin position="30"/>
        <end position="310"/>
    </location>
</feature>
<sequence length="614" mass="67909">MSTLPNPAHSSSSSANLAEQAPPSPELILQGLDPEQRRVATELSGPMCVLAGAGTGKTRAITHRIAYGIATGRYVPTRVLALSFTTRAADEMRVRLRALGSVGVQARTFHSAALRQLRFFWPQAVGGSEPRIISHKAQLITEAAQRLRISADRAMIRDLAAEIEWAKVNMYTYDTLMPHLADRVLPSDITPINMCRLFKAYEDLKDERNIIDFEDVLLLTVGVLEDDEQVAAAVRQQYRHFVVDEYQDVSPLQQRLLDAWLGGRDDLCVVGDASQTIYSFTGATSRHLLEFTRRYDNANVVKLVRDYRSTHQVVELANTLLNSRKPAKDSTPGAWAKPLELVSQRGTGPTAEFFEYADDEDEAAGIAEDIQDLITKEGVEPSEIAVLFRTNGQSAALEQALTDEGIAYQLRGAEQFFSRPEVKNAYAQLRGAAAAISDDPVPQATRDILKSLGYTAKGPSASGAVRHKWESLAALVSMADRLHNEREKARDQAHDNGASELPRPFTMPEFVAVLAQRMAHQDPPKMNGVTLASLHSAKGLEWDAVFLCGLNEGLMPISFAKTGDEIDEERRLLYVGITRARKYLTFSWSRARTPGGRANRRRSRFLDSIAPPTK</sequence>
<dbReference type="InterPro" id="IPR014016">
    <property type="entry name" value="UvrD-like_ATP-bd"/>
</dbReference>
<evidence type="ECO:0000313" key="14">
    <source>
        <dbReference type="EMBL" id="QNV40567.1"/>
    </source>
</evidence>
<dbReference type="InterPro" id="IPR027417">
    <property type="entry name" value="P-loop_NTPase"/>
</dbReference>
<gene>
    <name evidence="14" type="ORF">IDM48_03950</name>
</gene>
<name>A0A7H2BLM1_9MICC</name>
<comment type="catalytic activity">
    <reaction evidence="7">
        <text>Couples ATP hydrolysis with the unwinding of duplex DNA by translocating in the 3'-5' direction.</text>
        <dbReference type="EC" id="5.6.2.4"/>
    </reaction>
</comment>
<protein>
    <recommendedName>
        <fullName evidence="8">DNA 3'-5' helicase</fullName>
        <ecNumber evidence="8">5.6.2.4</ecNumber>
    </recommendedName>
</protein>
<dbReference type="GO" id="GO:0033202">
    <property type="term" value="C:DNA helicase complex"/>
    <property type="evidence" value="ECO:0007669"/>
    <property type="project" value="TreeGrafter"/>
</dbReference>
<evidence type="ECO:0000259" key="13">
    <source>
        <dbReference type="PROSITE" id="PS51217"/>
    </source>
</evidence>
<dbReference type="PROSITE" id="PS51198">
    <property type="entry name" value="UVRD_HELICASE_ATP_BIND"/>
    <property type="match status" value="1"/>
</dbReference>
<evidence type="ECO:0000256" key="11">
    <source>
        <dbReference type="SAM" id="MobiDB-lite"/>
    </source>
</evidence>
<dbReference type="CDD" id="cd17932">
    <property type="entry name" value="DEXQc_UvrD"/>
    <property type="match status" value="1"/>
</dbReference>
<dbReference type="Pfam" id="PF00580">
    <property type="entry name" value="UvrD-helicase"/>
    <property type="match status" value="1"/>
</dbReference>
<dbReference type="InterPro" id="IPR014017">
    <property type="entry name" value="DNA_helicase_UvrD-like_C"/>
</dbReference>